<protein>
    <submittedName>
        <fullName evidence="1">KLLA0A10527p</fullName>
    </submittedName>
</protein>
<dbReference type="eggNOG" id="ENOG502S3B9">
    <property type="taxonomic scope" value="Eukaryota"/>
</dbReference>
<dbReference type="InterPro" id="IPR035283">
    <property type="entry name" value="Fmp23"/>
</dbReference>
<dbReference type="KEGG" id="kla:KLLA0_A10527g"/>
<dbReference type="Proteomes" id="UP000000598">
    <property type="component" value="Chromosome A"/>
</dbReference>
<organism evidence="1 2">
    <name type="scientific">Kluyveromyces lactis (strain ATCC 8585 / CBS 2359 / DSM 70799 / NBRC 1267 / NRRL Y-1140 / WM37)</name>
    <name type="common">Yeast</name>
    <name type="synonym">Candida sphaerica</name>
    <dbReference type="NCBI Taxonomy" id="284590"/>
    <lineage>
        <taxon>Eukaryota</taxon>
        <taxon>Fungi</taxon>
        <taxon>Dikarya</taxon>
        <taxon>Ascomycota</taxon>
        <taxon>Saccharomycotina</taxon>
        <taxon>Saccharomycetes</taxon>
        <taxon>Saccharomycetales</taxon>
        <taxon>Saccharomycetaceae</taxon>
        <taxon>Kluyveromyces</taxon>
    </lineage>
</organism>
<evidence type="ECO:0000313" key="2">
    <source>
        <dbReference type="Proteomes" id="UP000000598"/>
    </source>
</evidence>
<dbReference type="PaxDb" id="284590-Q6CX78"/>
<sequence length="182" mass="21507">MLKFSRTFTTFSRLSSRAVSNRVIIPPKALTDLGQPTLKSLRSEYKQLPENSNFIDKFYTELQKFHDEFLVPRLNKHYTDFDENPDDLVFELEKYIELHIIPSHSVRTQKSDLMAQGINLPMVYCETLGDKMVIERFIEFCRSVRYTLRLNGGHSFIFDIMLQSNSVFQDFEKSKYQQTKEQ</sequence>
<reference evidence="1 2" key="1">
    <citation type="journal article" date="2004" name="Nature">
        <title>Genome evolution in yeasts.</title>
        <authorList>
            <consortium name="Genolevures"/>
            <person name="Dujon B."/>
            <person name="Sherman D."/>
            <person name="Fischer G."/>
            <person name="Durrens P."/>
            <person name="Casaregola S."/>
            <person name="Lafontaine I."/>
            <person name="de Montigny J."/>
            <person name="Marck C."/>
            <person name="Neuveglise C."/>
            <person name="Talla E."/>
            <person name="Goffard N."/>
            <person name="Frangeul L."/>
            <person name="Aigle M."/>
            <person name="Anthouard V."/>
            <person name="Babour A."/>
            <person name="Barbe V."/>
            <person name="Barnay S."/>
            <person name="Blanchin S."/>
            <person name="Beckerich J.M."/>
            <person name="Beyne E."/>
            <person name="Bleykasten C."/>
            <person name="Boisrame A."/>
            <person name="Boyer J."/>
            <person name="Cattolico L."/>
            <person name="Confanioleri F."/>
            <person name="de Daruvar A."/>
            <person name="Despons L."/>
            <person name="Fabre E."/>
            <person name="Fairhead C."/>
            <person name="Ferry-Dumazet H."/>
            <person name="Groppi A."/>
            <person name="Hantraye F."/>
            <person name="Hennequin C."/>
            <person name="Jauniaux N."/>
            <person name="Joyet P."/>
            <person name="Kachouri R."/>
            <person name="Kerrest A."/>
            <person name="Koszul R."/>
            <person name="Lemaire M."/>
            <person name="Lesur I."/>
            <person name="Ma L."/>
            <person name="Muller H."/>
            <person name="Nicaud J.M."/>
            <person name="Nikolski M."/>
            <person name="Oztas S."/>
            <person name="Ozier-Kalogeropoulos O."/>
            <person name="Pellenz S."/>
            <person name="Potier S."/>
            <person name="Richard G.F."/>
            <person name="Straub M.L."/>
            <person name="Suleau A."/>
            <person name="Swennene D."/>
            <person name="Tekaia F."/>
            <person name="Wesolowski-Louvel M."/>
            <person name="Westhof E."/>
            <person name="Wirth B."/>
            <person name="Zeniou-Meyer M."/>
            <person name="Zivanovic I."/>
            <person name="Bolotin-Fukuhara M."/>
            <person name="Thierry A."/>
            <person name="Bouchier C."/>
            <person name="Caudron B."/>
            <person name="Scarpelli C."/>
            <person name="Gaillardin C."/>
            <person name="Weissenbach J."/>
            <person name="Wincker P."/>
            <person name="Souciet J.L."/>
        </authorList>
    </citation>
    <scope>NUCLEOTIDE SEQUENCE [LARGE SCALE GENOMIC DNA]</scope>
    <source>
        <strain evidence="2">ATCC 8585 / CBS 2359 / DSM 70799 / NBRC 1267 / NRRL Y-1140 / WM37</strain>
    </source>
</reference>
<keyword evidence="2" id="KW-1185">Reference proteome</keyword>
<dbReference type="EMBL" id="CR382121">
    <property type="protein sequence ID" value="CAH03049.1"/>
    <property type="molecule type" value="Genomic_DNA"/>
</dbReference>
<dbReference type="OMA" id="GGHTFIF"/>
<dbReference type="HOGENOM" id="CLU_1483131_0_0_1"/>
<gene>
    <name evidence="1" type="ORF">KLLA0_A10527g</name>
</gene>
<accession>Q6CX78</accession>
<dbReference type="InParanoid" id="Q6CX78"/>
<evidence type="ECO:0000313" key="1">
    <source>
        <dbReference type="EMBL" id="CAH03049.1"/>
    </source>
</evidence>
<proteinExistence type="predicted"/>
<name>Q6CX78_KLULA</name>
<dbReference type="Pfam" id="PF17315">
    <property type="entry name" value="FMP23"/>
    <property type="match status" value="1"/>
</dbReference>
<dbReference type="AlphaFoldDB" id="Q6CX78"/>
<dbReference type="FunCoup" id="Q6CX78">
    <property type="interactions" value="48"/>
</dbReference>